<gene>
    <name evidence="7" type="ORF">H4K34_05710</name>
</gene>
<feature type="transmembrane region" description="Helical" evidence="5">
    <location>
        <begin position="280"/>
        <end position="296"/>
    </location>
</feature>
<dbReference type="GO" id="GO:0016020">
    <property type="term" value="C:membrane"/>
    <property type="evidence" value="ECO:0007669"/>
    <property type="project" value="UniProtKB-SubCell"/>
</dbReference>
<feature type="transmembrane region" description="Helical" evidence="5">
    <location>
        <begin position="55"/>
        <end position="72"/>
    </location>
</feature>
<feature type="transmembrane region" description="Helical" evidence="5">
    <location>
        <begin position="136"/>
        <end position="154"/>
    </location>
</feature>
<dbReference type="InterPro" id="IPR007016">
    <property type="entry name" value="O-antigen_ligase-rel_domated"/>
</dbReference>
<evidence type="ECO:0000256" key="2">
    <source>
        <dbReference type="ARBA" id="ARBA00022692"/>
    </source>
</evidence>
<organism evidence="7 8">
    <name type="scientific">Croceimicrobium hydrocarbonivorans</name>
    <dbReference type="NCBI Taxonomy" id="2761580"/>
    <lineage>
        <taxon>Bacteria</taxon>
        <taxon>Pseudomonadati</taxon>
        <taxon>Bacteroidota</taxon>
        <taxon>Flavobacteriia</taxon>
        <taxon>Flavobacteriales</taxon>
        <taxon>Owenweeksiaceae</taxon>
        <taxon>Croceimicrobium</taxon>
    </lineage>
</organism>
<evidence type="ECO:0000256" key="4">
    <source>
        <dbReference type="ARBA" id="ARBA00023136"/>
    </source>
</evidence>
<feature type="transmembrane region" description="Helical" evidence="5">
    <location>
        <begin position="78"/>
        <end position="99"/>
    </location>
</feature>
<dbReference type="EMBL" id="CP060139">
    <property type="protein sequence ID" value="QNR25336.1"/>
    <property type="molecule type" value="Genomic_DNA"/>
</dbReference>
<dbReference type="KEGG" id="chyd:H4K34_05710"/>
<feature type="transmembrane region" description="Helical" evidence="5">
    <location>
        <begin position="424"/>
        <end position="441"/>
    </location>
</feature>
<evidence type="ECO:0000256" key="3">
    <source>
        <dbReference type="ARBA" id="ARBA00022989"/>
    </source>
</evidence>
<dbReference type="Proteomes" id="UP000516305">
    <property type="component" value="Chromosome"/>
</dbReference>
<evidence type="ECO:0000256" key="1">
    <source>
        <dbReference type="ARBA" id="ARBA00004141"/>
    </source>
</evidence>
<feature type="transmembrane region" description="Helical" evidence="5">
    <location>
        <begin position="453"/>
        <end position="471"/>
    </location>
</feature>
<evidence type="ECO:0000313" key="8">
    <source>
        <dbReference type="Proteomes" id="UP000516305"/>
    </source>
</evidence>
<dbReference type="RefSeq" id="WP_210759863.1">
    <property type="nucleotide sequence ID" value="NZ_CP060139.1"/>
</dbReference>
<feature type="transmembrane region" description="Helical" evidence="5">
    <location>
        <begin position="235"/>
        <end position="251"/>
    </location>
</feature>
<name>A0A7H0VHY8_9FLAO</name>
<dbReference type="GO" id="GO:0016874">
    <property type="term" value="F:ligase activity"/>
    <property type="evidence" value="ECO:0007669"/>
    <property type="project" value="UniProtKB-KW"/>
</dbReference>
<feature type="transmembrane region" description="Helical" evidence="5">
    <location>
        <begin position="257"/>
        <end position="273"/>
    </location>
</feature>
<proteinExistence type="predicted"/>
<feature type="transmembrane region" description="Helical" evidence="5">
    <location>
        <begin position="34"/>
        <end position="50"/>
    </location>
</feature>
<dbReference type="Pfam" id="PF04932">
    <property type="entry name" value="Wzy_C"/>
    <property type="match status" value="1"/>
</dbReference>
<accession>A0A7H0VHY8</accession>
<dbReference type="InterPro" id="IPR051533">
    <property type="entry name" value="WaaL-like"/>
</dbReference>
<evidence type="ECO:0000259" key="6">
    <source>
        <dbReference type="Pfam" id="PF04932"/>
    </source>
</evidence>
<comment type="subcellular location">
    <subcellularLocation>
        <location evidence="1">Membrane</location>
        <topology evidence="1">Multi-pass membrane protein</topology>
    </subcellularLocation>
</comment>
<dbReference type="PANTHER" id="PTHR37422:SF13">
    <property type="entry name" value="LIPOPOLYSACCHARIDE BIOSYNTHESIS PROTEIN PA4999-RELATED"/>
    <property type="match status" value="1"/>
</dbReference>
<dbReference type="PANTHER" id="PTHR37422">
    <property type="entry name" value="TEICHURONIC ACID BIOSYNTHESIS PROTEIN TUAE"/>
    <property type="match status" value="1"/>
</dbReference>
<keyword evidence="4 5" id="KW-0472">Membrane</keyword>
<feature type="domain" description="O-antigen ligase-related" evidence="6">
    <location>
        <begin position="241"/>
        <end position="402"/>
    </location>
</feature>
<dbReference type="AlphaFoldDB" id="A0A7H0VHY8"/>
<keyword evidence="2 5" id="KW-0812">Transmembrane</keyword>
<evidence type="ECO:0000256" key="5">
    <source>
        <dbReference type="SAM" id="Phobius"/>
    </source>
</evidence>
<reference evidence="7 8" key="1">
    <citation type="submission" date="2020-08" db="EMBL/GenBank/DDBJ databases">
        <title>Croceimicrobium hydrocarbonivorans gen. nov., sp. nov., a novel marine bacterium isolated from a bacterial consortium that degrades polyethylene terephthalate.</title>
        <authorList>
            <person name="Liu R."/>
        </authorList>
    </citation>
    <scope>NUCLEOTIDE SEQUENCE [LARGE SCALE GENOMIC DNA]</scope>
    <source>
        <strain evidence="7 8">A20-9</strain>
    </source>
</reference>
<feature type="transmembrane region" description="Helical" evidence="5">
    <location>
        <begin position="12"/>
        <end position="28"/>
    </location>
</feature>
<evidence type="ECO:0000313" key="7">
    <source>
        <dbReference type="EMBL" id="QNR25336.1"/>
    </source>
</evidence>
<feature type="transmembrane region" description="Helical" evidence="5">
    <location>
        <begin position="394"/>
        <end position="412"/>
    </location>
</feature>
<keyword evidence="3 5" id="KW-1133">Transmembrane helix</keyword>
<feature type="transmembrane region" description="Helical" evidence="5">
    <location>
        <begin position="111"/>
        <end position="130"/>
    </location>
</feature>
<feature type="transmembrane region" description="Helical" evidence="5">
    <location>
        <begin position="209"/>
        <end position="228"/>
    </location>
</feature>
<keyword evidence="8" id="KW-1185">Reference proteome</keyword>
<feature type="transmembrane region" description="Helical" evidence="5">
    <location>
        <begin position="166"/>
        <end position="189"/>
    </location>
</feature>
<protein>
    <submittedName>
        <fullName evidence="7">O-antigen ligase family protein</fullName>
    </submittedName>
</protein>
<sequence>MRGIQFHKEDRPVYLTGLLVALLNIGLIVSQQYWALLIPVALLVVTMTFLALDKVLYFVIFSTPLSIFYLHPTLKVGFTLPTEPLLFGIMLIFFAKILFKGNFDLKLVKHPVSVAILAMIFWMFVTTLTSQLPLVSAKYLIARIWFVSVFFYLMSRLFQDRKRTYLFFWLYLLPLAAVVIYTVTVHAQWGFTKDASVWVMFPFFKEHTSYGAVLALYIPIAVAFTFFMNWDLNRKLLAGTVLLILLAGVVLSYTRAAWVSLVVAGMAGFMVWIRLRKEILVLMVFAFIGALFYFQGDIMQRFEKNDTTSSDDLSEHVESISNISTDASNMERINRWKSAFRMYGERPVFGHGPGTYMFLYAPYQKPSEKTIISTNNGDMGNAHSEYIGPLAESGTLGLILVLILVYLSIRTGIRAYSKVEDHELKVLALAALMGLITYWTHGFLNNFLDMDKATLPVWGFTSFLVYLDLYGQKKY</sequence>
<keyword evidence="7" id="KW-0436">Ligase</keyword>